<dbReference type="Proteomes" id="UP000830639">
    <property type="component" value="Chromosome"/>
</dbReference>
<dbReference type="InterPro" id="IPR023827">
    <property type="entry name" value="Peptidase_S8_Asp-AS"/>
</dbReference>
<dbReference type="CDD" id="cd07474">
    <property type="entry name" value="Peptidases_S8_subtilisin_Vpr-like"/>
    <property type="match status" value="1"/>
</dbReference>
<keyword evidence="13" id="KW-1185">Reference proteome</keyword>
<dbReference type="PROSITE" id="PS00137">
    <property type="entry name" value="SUBTILASE_HIS"/>
    <property type="match status" value="1"/>
</dbReference>
<evidence type="ECO:0000256" key="1">
    <source>
        <dbReference type="ARBA" id="ARBA00011073"/>
    </source>
</evidence>
<name>A0ABY4JS45_9BACI</name>
<feature type="region of interest" description="Disordered" evidence="10">
    <location>
        <begin position="259"/>
        <end position="281"/>
    </location>
</feature>
<dbReference type="InterPro" id="IPR050131">
    <property type="entry name" value="Peptidase_S8_subtilisin-like"/>
</dbReference>
<dbReference type="InterPro" id="IPR008965">
    <property type="entry name" value="CBM2/CBM3_carb-bd_dom_sf"/>
</dbReference>
<dbReference type="Gene3D" id="2.60.40.1710">
    <property type="entry name" value="Subtilisin-like superfamily"/>
    <property type="match status" value="1"/>
</dbReference>
<dbReference type="PANTHER" id="PTHR43806">
    <property type="entry name" value="PEPTIDASE S8"/>
    <property type="match status" value="1"/>
</dbReference>
<dbReference type="PANTHER" id="PTHR43806:SF65">
    <property type="entry name" value="SERINE PROTEASE APRX"/>
    <property type="match status" value="1"/>
</dbReference>
<evidence type="ECO:0000313" key="13">
    <source>
        <dbReference type="Proteomes" id="UP000830639"/>
    </source>
</evidence>
<dbReference type="InterPro" id="IPR023828">
    <property type="entry name" value="Peptidase_S8_Ser-AS"/>
</dbReference>
<feature type="compositionally biased region" description="Basic and acidic residues" evidence="10">
    <location>
        <begin position="262"/>
        <end position="272"/>
    </location>
</feature>
<evidence type="ECO:0000313" key="12">
    <source>
        <dbReference type="EMBL" id="UPM55487.1"/>
    </source>
</evidence>
<dbReference type="PROSITE" id="PS51892">
    <property type="entry name" value="SUBTILASE"/>
    <property type="match status" value="1"/>
</dbReference>
<evidence type="ECO:0000256" key="10">
    <source>
        <dbReference type="SAM" id="MobiDB-lite"/>
    </source>
</evidence>
<dbReference type="InterPro" id="IPR000209">
    <property type="entry name" value="Peptidase_S8/S53_dom"/>
</dbReference>
<dbReference type="Pfam" id="PF00082">
    <property type="entry name" value="Peptidase_S8"/>
    <property type="match status" value="1"/>
</dbReference>
<dbReference type="InterPro" id="IPR010259">
    <property type="entry name" value="S8pro/Inhibitor_I9"/>
</dbReference>
<dbReference type="PROSITE" id="PS00138">
    <property type="entry name" value="SUBTILASE_SER"/>
    <property type="match status" value="1"/>
</dbReference>
<feature type="active site" description="Charge relay system" evidence="8">
    <location>
        <position position="606"/>
    </location>
</feature>
<evidence type="ECO:0000256" key="6">
    <source>
        <dbReference type="ARBA" id="ARBA00022801"/>
    </source>
</evidence>
<dbReference type="InterPro" id="IPR036852">
    <property type="entry name" value="Peptidase_S8/S53_dom_sf"/>
</dbReference>
<dbReference type="Pfam" id="PF00404">
    <property type="entry name" value="Dockerin_1"/>
    <property type="match status" value="1"/>
</dbReference>
<dbReference type="SUPFAM" id="SSF52743">
    <property type="entry name" value="Subtilisin-like"/>
    <property type="match status" value="1"/>
</dbReference>
<dbReference type="InterPro" id="IPR036439">
    <property type="entry name" value="Dockerin_dom_sf"/>
</dbReference>
<evidence type="ECO:0000256" key="2">
    <source>
        <dbReference type="ARBA" id="ARBA00022512"/>
    </source>
</evidence>
<evidence type="ECO:0000259" key="11">
    <source>
        <dbReference type="PROSITE" id="PS51766"/>
    </source>
</evidence>
<dbReference type="SUPFAM" id="SSF52025">
    <property type="entry name" value="PA domain"/>
    <property type="match status" value="1"/>
</dbReference>
<dbReference type="PRINTS" id="PR00723">
    <property type="entry name" value="SUBTILISIN"/>
</dbReference>
<dbReference type="Pfam" id="PF02225">
    <property type="entry name" value="PA"/>
    <property type="match status" value="1"/>
</dbReference>
<dbReference type="SUPFAM" id="SSF49384">
    <property type="entry name" value="Carbohydrate-binding domain"/>
    <property type="match status" value="1"/>
</dbReference>
<reference evidence="12 13" key="1">
    <citation type="submission" date="2022-04" db="EMBL/GenBank/DDBJ databases">
        <title>Mechanism of arsenic methylation and mitigation arsenic toxicity by Bacillus sp. LH14 from an Arsenic-Contaminated Paddy Soil.</title>
        <authorList>
            <person name="Wang D."/>
        </authorList>
    </citation>
    <scope>NUCLEOTIDE SEQUENCE [LARGE SCALE GENOMIC DNA]</scope>
    <source>
        <strain evidence="12 13">LH14</strain>
    </source>
</reference>
<keyword evidence="7 8" id="KW-0720">Serine protease</keyword>
<dbReference type="CDD" id="cd14254">
    <property type="entry name" value="Dockerin_II"/>
    <property type="match status" value="1"/>
</dbReference>
<dbReference type="InterPro" id="IPR022398">
    <property type="entry name" value="Peptidase_S8_His-AS"/>
</dbReference>
<dbReference type="Gene3D" id="2.60.40.4130">
    <property type="match status" value="1"/>
</dbReference>
<dbReference type="PROSITE" id="PS51766">
    <property type="entry name" value="DOCKERIN"/>
    <property type="match status" value="1"/>
</dbReference>
<dbReference type="Gene3D" id="3.50.30.30">
    <property type="match status" value="1"/>
</dbReference>
<organism evidence="12 13">
    <name type="scientific">Gottfriedia acidiceleris</name>
    <dbReference type="NCBI Taxonomy" id="371036"/>
    <lineage>
        <taxon>Bacteria</taxon>
        <taxon>Bacillati</taxon>
        <taxon>Bacillota</taxon>
        <taxon>Bacilli</taxon>
        <taxon>Bacillales</taxon>
        <taxon>Bacillaceae</taxon>
        <taxon>Gottfriedia</taxon>
    </lineage>
</organism>
<keyword evidence="4 8" id="KW-0645">Protease</keyword>
<feature type="active site" description="Charge relay system" evidence="8">
    <location>
        <position position="283"/>
    </location>
</feature>
<feature type="domain" description="Dockerin" evidence="11">
    <location>
        <begin position="1282"/>
        <end position="1346"/>
    </location>
</feature>
<evidence type="ECO:0000256" key="3">
    <source>
        <dbReference type="ARBA" id="ARBA00022525"/>
    </source>
</evidence>
<feature type="active site" description="Charge relay system" evidence="8">
    <location>
        <position position="229"/>
    </location>
</feature>
<accession>A0ABY4JS45</accession>
<keyword evidence="6 8" id="KW-0378">Hydrolase</keyword>
<dbReference type="RefSeq" id="WP_248268498.1">
    <property type="nucleotide sequence ID" value="NZ_CP096034.1"/>
</dbReference>
<evidence type="ECO:0000256" key="8">
    <source>
        <dbReference type="PROSITE-ProRule" id="PRU01240"/>
    </source>
</evidence>
<comment type="similarity">
    <text evidence="1 8 9">Belongs to the peptidase S8 family.</text>
</comment>
<keyword evidence="2" id="KW-0134">Cell wall</keyword>
<keyword evidence="5" id="KW-0732">Signal</keyword>
<keyword evidence="3" id="KW-0964">Secreted</keyword>
<evidence type="ECO:0000256" key="5">
    <source>
        <dbReference type="ARBA" id="ARBA00022729"/>
    </source>
</evidence>
<evidence type="ECO:0000256" key="7">
    <source>
        <dbReference type="ARBA" id="ARBA00022825"/>
    </source>
</evidence>
<dbReference type="PROSITE" id="PS00136">
    <property type="entry name" value="SUBTILASE_ASP"/>
    <property type="match status" value="1"/>
</dbReference>
<dbReference type="Pfam" id="PF05922">
    <property type="entry name" value="Inhibitor_I9"/>
    <property type="match status" value="1"/>
</dbReference>
<proteinExistence type="inferred from homology"/>
<dbReference type="InterPro" id="IPR034213">
    <property type="entry name" value="S8_Vpr-like"/>
</dbReference>
<sequence>MKKKLVKKATTLAFGVGLVSSSLSNPYISFPAKAHAETISNSEKILASLTKEQRDAFANIQFTDKHGLQGFNDEDLKSDEEIPVIVEFKTMPEKVAILDAAIKGKNLTAEQAKNKIDHEHATFRDDLTRMMPSTVEKNGKWSYEITRSFKSAYNGVTMTLPANEVETLLQSDSVKAVYKNTIFSIEPPINPDASVEESTKRIESIPFLGVDKLHKEGITGKGVKVGVIDTGIDYHHPDLKDAFKGGYDFVDNDSDPMETSYDDWKKSGKPETNEGGSSYYTDHGTHVSGTIAGRAKNTSGVAVEGIAPDADLYGYRVMGPYGQGQMQDILAGIDRAVKDGMDVINLSLGIDVNDPNYPSSMAVNYAVLNGITTVVSAGNSGSNSYTLGSPGAAALALTVGASSTPIPVAKYTGTLDGVSNKTFDLSELYSNFTSNLKTFEKQSLEIVDLGVGTASDFTNKDVNGKIVLVNTGGIGTQTKIIYAKEHGAVAVLTYSNTPGAAPTNFVREDQNFIPTFTMTYEQGIDLKTQLAAGNKKMTFKDFKEVPTGGDELAWFSSRGPSRTNYDIKPEITAPGVSVLSSVPAYSIYKNNPSNYQFAYNRMSGTSMAAPHVTGISALLLQVKPNLQPSDIKTILMNTAKPLSGKNSVFDVGAGRVDPYRAVHTGMELQVQDETPVNVNNENYVIKDDTGGLSFGNHYANEETYIKKTVNMTNLEDKMKKFDVDVQFQTDVNGSLDAKSNGVTLDIPKVIPVQSLKTKKVPVTILVPATAKAGIYEGYVTLTNQADKNEQYRIPFSVRTMEEGIESTSLSTTAIAPYHLQVLPFSASTWNQRLTFRLKSPMKWLDVVLQDGQTGKDLGLIETIYTDGLYDSTNYYVERIFEGKYNAFTGNPENPISSQQSYVKPGYYKIKVIGTSERDHTFTTYNDVYVDANLPTMTTSLDGNESPVYEFQPGQKTFPLQVKVTDEEVAKMVASGIDAKQSINSVNYAINGSTKPVLPVGEDGTINLDVPITETIALNKFTVSGFDGAKNQTPKKNFYFVKAGTPYGYMKSDKTNVKMGDTVNATLVLNNVDKLKSAEWTLTNIGNNFEIVDAKANNALANYGTSVVSVETTGNTSKVKLTMDGTKTVSGNTPAINLTLKVKDTAFIVSAAVNPTITYTNDLGNKTTLSSAGMEWQVQSTFSELSGSIRGYAVLLKDYTKLGGSLRLIDGNGTVYDSTSTIGRNGDYRISKLPITDKPFTWEMKLPGHFMMKRQVQIGVEKNGTILGQSRSYYTGMAGTFFEFAVPGDVNQDNVIDVQDALAIQKAWNTNNRDADINFDGIVDAKDMKFVIDNYLKQNRDVDNPPTAIQQVDGKTLQVILKDLQI</sequence>
<protein>
    <submittedName>
        <fullName evidence="12">S8 family serine peptidase</fullName>
    </submittedName>
</protein>
<dbReference type="EMBL" id="CP096034">
    <property type="protein sequence ID" value="UPM55487.1"/>
    <property type="molecule type" value="Genomic_DNA"/>
</dbReference>
<dbReference type="InterPro" id="IPR015500">
    <property type="entry name" value="Peptidase_S8_subtilisin-rel"/>
</dbReference>
<dbReference type="SUPFAM" id="SSF63446">
    <property type="entry name" value="Type I dockerin domain"/>
    <property type="match status" value="1"/>
</dbReference>
<evidence type="ECO:0000256" key="4">
    <source>
        <dbReference type="ARBA" id="ARBA00022670"/>
    </source>
</evidence>
<dbReference type="CDD" id="cd08547">
    <property type="entry name" value="Type_II_cohesin"/>
    <property type="match status" value="1"/>
</dbReference>
<dbReference type="Gene3D" id="3.40.50.200">
    <property type="entry name" value="Peptidase S8/S53 domain"/>
    <property type="match status" value="1"/>
</dbReference>
<dbReference type="InterPro" id="IPR016134">
    <property type="entry name" value="Dockerin_dom"/>
</dbReference>
<evidence type="ECO:0000256" key="9">
    <source>
        <dbReference type="RuleBase" id="RU003355"/>
    </source>
</evidence>
<dbReference type="InterPro" id="IPR002105">
    <property type="entry name" value="Dockerin_1_rpt"/>
</dbReference>
<gene>
    <name evidence="12" type="ORF">MY490_06520</name>
</gene>
<dbReference type="CDD" id="cd02133">
    <property type="entry name" value="PA_C5a_like"/>
    <property type="match status" value="1"/>
</dbReference>
<dbReference type="InterPro" id="IPR003137">
    <property type="entry name" value="PA_domain"/>
</dbReference>
<dbReference type="InterPro" id="IPR046450">
    <property type="entry name" value="PA_dom_sf"/>
</dbReference>